<comment type="caution">
    <text evidence="1">The sequence shown here is derived from an EMBL/GenBank/DDBJ whole genome shotgun (WGS) entry which is preliminary data.</text>
</comment>
<evidence type="ECO:0000313" key="1">
    <source>
        <dbReference type="EMBL" id="GMT34758.1"/>
    </source>
</evidence>
<sequence length="644" mass="70416">MVIVLGLNGTDASLIYPTTGVTLTNFDEPDKVSCMIDELYDTLDGKITPNPVGKCYPHESTTVPTTTSTEPTTVSITTPFTTPTPLLRILFINDFTSNYLNNYLTKAKQTVKSRTSNSIKCPGGVRPEAGSEFDFTNDVIQGVDSSIDLEIYYNGDDRPISPSPLTRDTFPSGTEFKNVVCLDDDPQSSDLNSLVGIIEQFDFDIIVLLSAASQSEFNSAFPIPHTDATVITVGLRGASAFNAYPDTSTVIDNFNDPSIIQCMIETANRNRNTNENIRPVVECGAQSRPMMSILFINDFTTDFVGEDEDSARKIVTGKCPGGMYPEAGQEFNFTVDVINGISQDIDLMLMFDEYTGGNSGIGSGIIAREDFAHGATNILRDGCLNSHLPSDLMSFAPSIDVFADVLVLFTTESLSQPLQFSDHYFRKVIVVGLNGADSSRAYPDSSISIADFSHPEVISCMIDSFWDGKKPADCIPPPRPPITIQFINDFTSDFVGVDSTRKASQISSSHGYGKCPGGVYPLAGQEYNYTVDIVNGIRADVNIQLMFFEYSGGISAFIDNTLYNREDFAIRANDQLKNACFDDPQPSDILDFSQFSLRFVTADILVLFTTENLSEPLPYLSSNFRRILVVGLNGADNSRAYPGS</sequence>
<feature type="non-terminal residue" evidence="1">
    <location>
        <position position="644"/>
    </location>
</feature>
<protein>
    <recommendedName>
        <fullName evidence="3">VWFA domain-containing protein</fullName>
    </recommendedName>
</protein>
<keyword evidence="2" id="KW-1185">Reference proteome</keyword>
<evidence type="ECO:0000313" key="2">
    <source>
        <dbReference type="Proteomes" id="UP001432322"/>
    </source>
</evidence>
<name>A0AAV5WTV4_9BILA</name>
<evidence type="ECO:0008006" key="3">
    <source>
        <dbReference type="Google" id="ProtNLM"/>
    </source>
</evidence>
<organism evidence="1 2">
    <name type="scientific">Pristionchus fissidentatus</name>
    <dbReference type="NCBI Taxonomy" id="1538716"/>
    <lineage>
        <taxon>Eukaryota</taxon>
        <taxon>Metazoa</taxon>
        <taxon>Ecdysozoa</taxon>
        <taxon>Nematoda</taxon>
        <taxon>Chromadorea</taxon>
        <taxon>Rhabditida</taxon>
        <taxon>Rhabditina</taxon>
        <taxon>Diplogasteromorpha</taxon>
        <taxon>Diplogasteroidea</taxon>
        <taxon>Neodiplogasteridae</taxon>
        <taxon>Pristionchus</taxon>
    </lineage>
</organism>
<reference evidence="1" key="1">
    <citation type="submission" date="2023-10" db="EMBL/GenBank/DDBJ databases">
        <title>Genome assembly of Pristionchus species.</title>
        <authorList>
            <person name="Yoshida K."/>
            <person name="Sommer R.J."/>
        </authorList>
    </citation>
    <scope>NUCLEOTIDE SEQUENCE</scope>
    <source>
        <strain evidence="1">RS5133</strain>
    </source>
</reference>
<dbReference type="AlphaFoldDB" id="A0AAV5WTV4"/>
<dbReference type="EMBL" id="BTSY01000006">
    <property type="protein sequence ID" value="GMT34758.1"/>
    <property type="molecule type" value="Genomic_DNA"/>
</dbReference>
<gene>
    <name evidence="1" type="ORF">PFISCL1PPCAC_26055</name>
</gene>
<proteinExistence type="predicted"/>
<accession>A0AAV5WTV4</accession>
<dbReference type="Proteomes" id="UP001432322">
    <property type="component" value="Unassembled WGS sequence"/>
</dbReference>